<dbReference type="InterPro" id="IPR036397">
    <property type="entry name" value="RNaseH_sf"/>
</dbReference>
<dbReference type="Gene3D" id="3.30.420.10">
    <property type="entry name" value="Ribonuclease H-like superfamily/Ribonuclease H"/>
    <property type="match status" value="1"/>
</dbReference>
<feature type="domain" description="3'-5' exonuclease" evidence="1">
    <location>
        <begin position="4"/>
        <end position="175"/>
    </location>
</feature>
<dbReference type="RefSeq" id="WP_163660839.1">
    <property type="nucleotide sequence ID" value="NZ_QXHD01000004.1"/>
</dbReference>
<accession>A0A6M0RTE5</accession>
<proteinExistence type="predicted"/>
<evidence type="ECO:0000259" key="1">
    <source>
        <dbReference type="SMART" id="SM00474"/>
    </source>
</evidence>
<dbReference type="InterPro" id="IPR012337">
    <property type="entry name" value="RNaseH-like_sf"/>
</dbReference>
<dbReference type="EMBL" id="QXHD01000004">
    <property type="protein sequence ID" value="NEZ59535.1"/>
    <property type="molecule type" value="Genomic_DNA"/>
</dbReference>
<comment type="caution">
    <text evidence="2">The sequence shown here is derived from an EMBL/GenBank/DDBJ whole genome shotgun (WGS) entry which is preliminary data.</text>
</comment>
<dbReference type="GO" id="GO:0006139">
    <property type="term" value="P:nucleobase-containing compound metabolic process"/>
    <property type="evidence" value="ECO:0007669"/>
    <property type="project" value="InterPro"/>
</dbReference>
<gene>
    <name evidence="2" type="ORF">DXZ20_28610</name>
</gene>
<name>A0A6M0RTE5_9CYAN</name>
<dbReference type="AlphaFoldDB" id="A0A6M0RTE5"/>
<dbReference type="PANTHER" id="PTHR43040:SF1">
    <property type="entry name" value="RIBONUCLEASE D"/>
    <property type="match status" value="1"/>
</dbReference>
<dbReference type="SMART" id="SM00474">
    <property type="entry name" value="35EXOc"/>
    <property type="match status" value="1"/>
</dbReference>
<dbReference type="GO" id="GO:0008408">
    <property type="term" value="F:3'-5' exonuclease activity"/>
    <property type="evidence" value="ECO:0007669"/>
    <property type="project" value="InterPro"/>
</dbReference>
<evidence type="ECO:0000313" key="3">
    <source>
        <dbReference type="Proteomes" id="UP000481033"/>
    </source>
</evidence>
<protein>
    <submittedName>
        <fullName evidence="2">Ribonuclease D</fullName>
    </submittedName>
</protein>
<dbReference type="PANTHER" id="PTHR43040">
    <property type="entry name" value="RIBONUCLEASE D"/>
    <property type="match status" value="1"/>
</dbReference>
<organism evidence="2 3">
    <name type="scientific">Adonisia turfae CCMR0081</name>
    <dbReference type="NCBI Taxonomy" id="2292702"/>
    <lineage>
        <taxon>Bacteria</taxon>
        <taxon>Bacillati</taxon>
        <taxon>Cyanobacteriota</taxon>
        <taxon>Adonisia</taxon>
        <taxon>Adonisia turfae</taxon>
    </lineage>
</organism>
<keyword evidence="3" id="KW-1185">Reference proteome</keyword>
<dbReference type="Proteomes" id="UP000481033">
    <property type="component" value="Unassembled WGS sequence"/>
</dbReference>
<sequence length="207" mass="23628">MENFEVCDRDIPKSLLERYLSSDAIAIDTETMGLNPLRDRLCLVQLCDTTGYTSAVRIERGQTSAPNLKLLLETSSILKIFHFARFDMATLKHHLCIDVSPVFCTKIASKLARTYSPRHGLKELVKEIAGVELDKSAQSSDWGNVQDLSDEQLAYAANDVRYLHELSKQLTLMLQREGRWHLAEACFQCLPTFIQLDLHQYPNIFEH</sequence>
<dbReference type="GO" id="GO:0003676">
    <property type="term" value="F:nucleic acid binding"/>
    <property type="evidence" value="ECO:0007669"/>
    <property type="project" value="InterPro"/>
</dbReference>
<dbReference type="CDD" id="cd06142">
    <property type="entry name" value="RNaseD_exo"/>
    <property type="match status" value="1"/>
</dbReference>
<dbReference type="SUPFAM" id="SSF53098">
    <property type="entry name" value="Ribonuclease H-like"/>
    <property type="match status" value="1"/>
</dbReference>
<evidence type="ECO:0000313" key="2">
    <source>
        <dbReference type="EMBL" id="NEZ59535.1"/>
    </source>
</evidence>
<reference evidence="2 3" key="1">
    <citation type="journal article" date="2020" name="Microb. Ecol.">
        <title>Ecogenomics of the Marine Benthic Filamentous Cyanobacterium Adonisia.</title>
        <authorList>
            <person name="Walter J.M."/>
            <person name="Coutinho F.H."/>
            <person name="Leomil L."/>
            <person name="Hargreaves P.I."/>
            <person name="Campeao M.E."/>
            <person name="Vieira V.V."/>
            <person name="Silva B.S."/>
            <person name="Fistarol G.O."/>
            <person name="Salomon P.S."/>
            <person name="Sawabe T."/>
            <person name="Mino S."/>
            <person name="Hosokawa M."/>
            <person name="Miyashita H."/>
            <person name="Maruyama F."/>
            <person name="van Verk M.C."/>
            <person name="Dutilh B.E."/>
            <person name="Thompson C.C."/>
            <person name="Thompson F.L."/>
        </authorList>
    </citation>
    <scope>NUCLEOTIDE SEQUENCE [LARGE SCALE GENOMIC DNA]</scope>
    <source>
        <strain evidence="2 3">CCMR0081</strain>
    </source>
</reference>
<dbReference type="Pfam" id="PF01612">
    <property type="entry name" value="DNA_pol_A_exo1"/>
    <property type="match status" value="1"/>
</dbReference>
<dbReference type="InterPro" id="IPR002562">
    <property type="entry name" value="3'-5'_exonuclease_dom"/>
</dbReference>